<feature type="transmembrane region" description="Helical" evidence="1">
    <location>
        <begin position="109"/>
        <end position="133"/>
    </location>
</feature>
<proteinExistence type="predicted"/>
<sequence length="145" mass="16896">MTYSNEKIVKALLLAPVPLLFFTALFFIMMNREYDLYSIFVVFIGHGLVYLAYCILTVPFSFLLSATLNRYNLLNLLTICISTLFIATPFFILFSWTHTGQIPEQWWKMYSNISTILMALFPGICYWVFLIGLKDKKVQRIKHTA</sequence>
<keyword evidence="1" id="KW-1133">Transmembrane helix</keyword>
<accession>A0A9D2ZZG0</accession>
<protein>
    <submittedName>
        <fullName evidence="2">Uncharacterized protein</fullName>
    </submittedName>
</protein>
<reference evidence="2" key="2">
    <citation type="submission" date="2021-09" db="EMBL/GenBank/DDBJ databases">
        <authorList>
            <person name="Gilroy R."/>
        </authorList>
    </citation>
    <scope>NUCLEOTIDE SEQUENCE</scope>
    <source>
        <strain evidence="2">CHK135-1449</strain>
    </source>
</reference>
<keyword evidence="1" id="KW-0812">Transmembrane</keyword>
<organism evidence="2 3">
    <name type="scientific">Acinetobacter lwoffii</name>
    <dbReference type="NCBI Taxonomy" id="28090"/>
    <lineage>
        <taxon>Bacteria</taxon>
        <taxon>Pseudomonadati</taxon>
        <taxon>Pseudomonadota</taxon>
        <taxon>Gammaproteobacteria</taxon>
        <taxon>Moraxellales</taxon>
        <taxon>Moraxellaceae</taxon>
        <taxon>Acinetobacter</taxon>
    </lineage>
</organism>
<dbReference type="AlphaFoldDB" id="A0A9D2ZZG0"/>
<evidence type="ECO:0000313" key="2">
    <source>
        <dbReference type="EMBL" id="HJF27917.1"/>
    </source>
</evidence>
<evidence type="ECO:0000313" key="3">
    <source>
        <dbReference type="Proteomes" id="UP000787156"/>
    </source>
</evidence>
<feature type="transmembrane region" description="Helical" evidence="1">
    <location>
        <begin position="76"/>
        <end position="97"/>
    </location>
</feature>
<feature type="transmembrane region" description="Helical" evidence="1">
    <location>
        <begin position="12"/>
        <end position="30"/>
    </location>
</feature>
<dbReference type="EMBL" id="DYWX01000071">
    <property type="protein sequence ID" value="HJF27917.1"/>
    <property type="molecule type" value="Genomic_DNA"/>
</dbReference>
<feature type="transmembrane region" description="Helical" evidence="1">
    <location>
        <begin position="36"/>
        <end position="64"/>
    </location>
</feature>
<name>A0A9D2ZZG0_ACILW</name>
<gene>
    <name evidence="2" type="ORF">K8V79_06675</name>
</gene>
<reference evidence="2" key="1">
    <citation type="journal article" date="2021" name="PeerJ">
        <title>Extensive microbial diversity within the chicken gut microbiome revealed by metagenomics and culture.</title>
        <authorList>
            <person name="Gilroy R."/>
            <person name="Ravi A."/>
            <person name="Getino M."/>
            <person name="Pursley I."/>
            <person name="Horton D.L."/>
            <person name="Alikhan N.F."/>
            <person name="Baker D."/>
            <person name="Gharbi K."/>
            <person name="Hall N."/>
            <person name="Watson M."/>
            <person name="Adriaenssens E.M."/>
            <person name="Foster-Nyarko E."/>
            <person name="Jarju S."/>
            <person name="Secka A."/>
            <person name="Antonio M."/>
            <person name="Oren A."/>
            <person name="Chaudhuri R.R."/>
            <person name="La Ragione R."/>
            <person name="Hildebrand F."/>
            <person name="Pallen M.J."/>
        </authorList>
    </citation>
    <scope>NUCLEOTIDE SEQUENCE</scope>
    <source>
        <strain evidence="2">CHK135-1449</strain>
    </source>
</reference>
<comment type="caution">
    <text evidence="2">The sequence shown here is derived from an EMBL/GenBank/DDBJ whole genome shotgun (WGS) entry which is preliminary data.</text>
</comment>
<evidence type="ECO:0000256" key="1">
    <source>
        <dbReference type="SAM" id="Phobius"/>
    </source>
</evidence>
<keyword evidence="1" id="KW-0472">Membrane</keyword>
<dbReference type="Proteomes" id="UP000787156">
    <property type="component" value="Unassembled WGS sequence"/>
</dbReference>